<sequence length="272" mass="29385">MAPRVTTLLTVARTGSRVVRSLIQPPQRGPGHSGLRGVRDLGHDPWLTPDGPEGLRRQAARLARRGTGWGKLTLQSVLGAVVIFPLLLIFGVLFALGIDAAGWLLGLTLLLGLLGLVRTAVRATRLLNAPDEEVTPAASQAALPASVQADETRLLGTLRTHERALPPASRVAFHAAVIATRDALRASQDDAVLDRDSFDVRQAAREDLPELLETYRTVPPTPANQAELQRQLGLIEGRMAAVVRDREAQKSRALKAHGRYLEKKYLDGSGPE</sequence>
<organism evidence="2 3">
    <name type="scientific">Deinococcus radiopugnans</name>
    <dbReference type="NCBI Taxonomy" id="57497"/>
    <lineage>
        <taxon>Bacteria</taxon>
        <taxon>Thermotogati</taxon>
        <taxon>Deinococcota</taxon>
        <taxon>Deinococci</taxon>
        <taxon>Deinococcales</taxon>
        <taxon>Deinococcaceae</taxon>
        <taxon>Deinococcus</taxon>
    </lineage>
</organism>
<protein>
    <submittedName>
        <fullName evidence="2">Uncharacterized protein</fullName>
    </submittedName>
</protein>
<name>A0A0A7KIA1_9DEIO</name>
<dbReference type="HOGENOM" id="CLU_092739_0_0_0"/>
<dbReference type="STRING" id="1182571.QR90_13690"/>
<keyword evidence="1" id="KW-0472">Membrane</keyword>
<accession>A0A0A7KIA1</accession>
<dbReference type="Proteomes" id="UP000030634">
    <property type="component" value="Chromosome"/>
</dbReference>
<feature type="transmembrane region" description="Helical" evidence="1">
    <location>
        <begin position="100"/>
        <end position="117"/>
    </location>
</feature>
<evidence type="ECO:0000313" key="3">
    <source>
        <dbReference type="Proteomes" id="UP000030634"/>
    </source>
</evidence>
<feature type="transmembrane region" description="Helical" evidence="1">
    <location>
        <begin position="72"/>
        <end position="94"/>
    </location>
</feature>
<dbReference type="AlphaFoldDB" id="A0A0A7KIA1"/>
<dbReference type="EMBL" id="CP010028">
    <property type="protein sequence ID" value="AIZ45897.1"/>
    <property type="molecule type" value="Genomic_DNA"/>
</dbReference>
<gene>
    <name evidence="2" type="ORF">QR90_13690</name>
</gene>
<dbReference type="RefSeq" id="WP_039685370.1">
    <property type="nucleotide sequence ID" value="NZ_CP010028.1"/>
</dbReference>
<keyword evidence="1" id="KW-1133">Transmembrane helix</keyword>
<evidence type="ECO:0000256" key="1">
    <source>
        <dbReference type="SAM" id="Phobius"/>
    </source>
</evidence>
<keyword evidence="1" id="KW-0812">Transmembrane</keyword>
<proteinExistence type="predicted"/>
<reference evidence="3" key="1">
    <citation type="submission" date="2014-11" db="EMBL/GenBank/DDBJ databases">
        <title>Hymenobacter sp. DG25B genome submission.</title>
        <authorList>
            <person name="Jung H.-Y."/>
            <person name="Kim M.K."/>
            <person name="Srinivasan S."/>
            <person name="Lim S."/>
        </authorList>
    </citation>
    <scope>NUCLEOTIDE SEQUENCE [LARGE SCALE GENOMIC DNA]</scope>
    <source>
        <strain evidence="3">DY59</strain>
    </source>
</reference>
<evidence type="ECO:0000313" key="2">
    <source>
        <dbReference type="EMBL" id="AIZ45897.1"/>
    </source>
</evidence>
<dbReference type="KEGG" id="dsw:QR90_13690"/>